<dbReference type="Proteomes" id="UP001179280">
    <property type="component" value="Unassembled WGS sequence"/>
</dbReference>
<evidence type="ECO:0000313" key="2">
    <source>
        <dbReference type="Proteomes" id="UP001179280"/>
    </source>
</evidence>
<dbReference type="EMBL" id="JAFBCV010000001">
    <property type="protein sequence ID" value="MBM7837291.1"/>
    <property type="molecule type" value="Genomic_DNA"/>
</dbReference>
<comment type="caution">
    <text evidence="1">The sequence shown here is derived from an EMBL/GenBank/DDBJ whole genome shotgun (WGS) entry which is preliminary data.</text>
</comment>
<reference evidence="1" key="1">
    <citation type="submission" date="2021-01" db="EMBL/GenBank/DDBJ databases">
        <title>Genomic Encyclopedia of Type Strains, Phase IV (KMG-IV): sequencing the most valuable type-strain genomes for metagenomic binning, comparative biology and taxonomic classification.</title>
        <authorList>
            <person name="Goeker M."/>
        </authorList>
    </citation>
    <scope>NUCLEOTIDE SEQUENCE</scope>
    <source>
        <strain evidence="1">DSM 21943</strain>
    </source>
</reference>
<keyword evidence="2" id="KW-1185">Reference proteome</keyword>
<proteinExistence type="predicted"/>
<sequence length="56" mass="6604">MFTIYRTVRGVTETLKDAQNQFDQTFDDSVTAELMAKKLNMDLILMDHDHWIVKEV</sequence>
<organism evidence="1 2">
    <name type="scientific">Shouchella xiaoxiensis</name>
    <dbReference type="NCBI Taxonomy" id="766895"/>
    <lineage>
        <taxon>Bacteria</taxon>
        <taxon>Bacillati</taxon>
        <taxon>Bacillota</taxon>
        <taxon>Bacilli</taxon>
        <taxon>Bacillales</taxon>
        <taxon>Bacillaceae</taxon>
        <taxon>Shouchella</taxon>
    </lineage>
</organism>
<accession>A0ABS2SP56</accession>
<dbReference type="RefSeq" id="WP_157684020.1">
    <property type="nucleotide sequence ID" value="NZ_JAFBCV010000001.1"/>
</dbReference>
<evidence type="ECO:0000313" key="1">
    <source>
        <dbReference type="EMBL" id="MBM7837291.1"/>
    </source>
</evidence>
<name>A0ABS2SP56_9BACI</name>
<gene>
    <name evidence="1" type="ORF">JOC54_000522</name>
</gene>
<protein>
    <submittedName>
        <fullName evidence="1">Uncharacterized protein</fullName>
    </submittedName>
</protein>